<feature type="modified residue" description="N6-(pyridoxal phosphate)lysine" evidence="5">
    <location>
        <position position="45"/>
    </location>
</feature>
<dbReference type="EC" id="5.1.1.1" evidence="5"/>
<dbReference type="InterPro" id="IPR001608">
    <property type="entry name" value="Ala_racemase_N"/>
</dbReference>
<protein>
    <recommendedName>
        <fullName evidence="5">Alanine racemase</fullName>
        <ecNumber evidence="5">5.1.1.1</ecNumber>
    </recommendedName>
</protein>
<feature type="domain" description="Alanine racemase C-terminal" evidence="6">
    <location>
        <begin position="251"/>
        <end position="385"/>
    </location>
</feature>
<dbReference type="PRINTS" id="PR00992">
    <property type="entry name" value="ALARACEMASE"/>
</dbReference>
<dbReference type="PANTHER" id="PTHR30511">
    <property type="entry name" value="ALANINE RACEMASE"/>
    <property type="match status" value="1"/>
</dbReference>
<dbReference type="Proteomes" id="UP000815698">
    <property type="component" value="Chromosome"/>
</dbReference>
<evidence type="ECO:0000256" key="3">
    <source>
        <dbReference type="ARBA" id="ARBA00023235"/>
    </source>
</evidence>
<sequence>MNLTPDIDPLMSSNRAEVSLKAIAHNAAQLRAAIPDYIALMAVVKADGYGHGMVDAARAAIAGGATWLGVAHPVTALDLAHADLDVPILAWLHEPVSAKNVLPHAIGAGVDLAVSSLAQLEAVIEAARSIERRARVHVSLETGMGREGAFASEVERIGAAILESPHVSLAGAMSHLFNADVPGDASVREQAERFEAMCERLEASAGPIPLRHLAASAGALTGEEFRYDMVRPGITLYGYSPVETDLDLRPAMSLTSRISLVKSVEAGQVVGYGARYVTERPTTLALVPIGYADGLDRRLTNRLQVLVQTTSASRLVPQVGTISMDQIVLDLGPDSDAKPGDRVVIFGDPQRYPGVWTAQDLAREAGTISYEILTSVSSRVPRIVLPLASDPNERTWSVEGERPAPRSFTVRTSGAEDTRRAARAIAHHAKAGDLFVLDGPLGAGKTTFTQGFARELDVRGNVASPTFVIARVHPANAEGPNLVHVDAYRLDEDWDIEDLDLDSDLDTSITLVEWGRDRVEHLASSYAIVELRRAESLQSGPLDDPDDTDEERSLTVTFVGERYTREELVRIGIDLREAGFNPEQGGEGHGRADVGD</sequence>
<dbReference type="CDD" id="cd00430">
    <property type="entry name" value="PLPDE_III_AR"/>
    <property type="match status" value="1"/>
</dbReference>
<dbReference type="InterPro" id="IPR011079">
    <property type="entry name" value="Ala_racemase_C"/>
</dbReference>
<dbReference type="Pfam" id="PF02367">
    <property type="entry name" value="TsaE"/>
    <property type="match status" value="1"/>
</dbReference>
<dbReference type="Pfam" id="PF00842">
    <property type="entry name" value="Ala_racemase_C"/>
    <property type="match status" value="1"/>
</dbReference>
<comment type="catalytic activity">
    <reaction evidence="5">
        <text>L-alanine = D-alanine</text>
        <dbReference type="Rhea" id="RHEA:20249"/>
        <dbReference type="ChEBI" id="CHEBI:57416"/>
        <dbReference type="ChEBI" id="CHEBI:57972"/>
        <dbReference type="EC" id="5.1.1.1"/>
    </reaction>
</comment>
<dbReference type="InterPro" id="IPR000821">
    <property type="entry name" value="Ala_racemase"/>
</dbReference>
<dbReference type="Gene3D" id="3.40.50.300">
    <property type="entry name" value="P-loop containing nucleotide triphosphate hydrolases"/>
    <property type="match status" value="1"/>
</dbReference>
<evidence type="ECO:0000256" key="4">
    <source>
        <dbReference type="ARBA" id="ARBA00024908"/>
    </source>
</evidence>
<name>A0ABM6PNK9_9MICO</name>
<dbReference type="InterPro" id="IPR020622">
    <property type="entry name" value="Ala_racemase_pyridoxalP-BS"/>
</dbReference>
<dbReference type="SUPFAM" id="SSF50621">
    <property type="entry name" value="Alanine racemase C-terminal domain-like"/>
    <property type="match status" value="1"/>
</dbReference>
<dbReference type="SUPFAM" id="SSF51419">
    <property type="entry name" value="PLP-binding barrel"/>
    <property type="match status" value="1"/>
</dbReference>
<comment type="function">
    <text evidence="4">Required for the formation of a threonylcarbamoyl group on adenosine at position 37 (t(6)A37) in tRNAs that read codons beginning with adenine. Is involved in the transfer of the threonylcarbamoyl moiety of threonylcarbamoyl-AMP (TC-AMP) to the N6 group of A37, together with TsaD and TsaB. TsaE seems to play an indirect role in the t(6)A biosynthesis pathway, possibly in regulating the core enzymatic function of TsaD.</text>
</comment>
<dbReference type="NCBIfam" id="TIGR00492">
    <property type="entry name" value="alr"/>
    <property type="match status" value="1"/>
</dbReference>
<evidence type="ECO:0000313" key="7">
    <source>
        <dbReference type="EMBL" id="ATH97018.1"/>
    </source>
</evidence>
<dbReference type="PANTHER" id="PTHR30511:SF0">
    <property type="entry name" value="ALANINE RACEMASE, CATABOLIC-RELATED"/>
    <property type="match status" value="1"/>
</dbReference>
<accession>A0ABM6PNK9</accession>
<dbReference type="SMART" id="SM01005">
    <property type="entry name" value="Ala_racemase_C"/>
    <property type="match status" value="1"/>
</dbReference>
<evidence type="ECO:0000259" key="6">
    <source>
        <dbReference type="SMART" id="SM01005"/>
    </source>
</evidence>
<feature type="binding site" evidence="5">
    <location>
        <position position="324"/>
    </location>
    <ligand>
        <name>substrate</name>
    </ligand>
</feature>
<keyword evidence="8" id="KW-1185">Reference proteome</keyword>
<dbReference type="InterPro" id="IPR003442">
    <property type="entry name" value="T6A_TsaE"/>
</dbReference>
<keyword evidence="3 5" id="KW-0413">Isomerase</keyword>
<dbReference type="RefSeq" id="WP_096883210.1">
    <property type="nucleotide sequence ID" value="NZ_CP023482.1"/>
</dbReference>
<proteinExistence type="inferred from homology"/>
<comment type="pathway">
    <text evidence="5">Amino-acid biosynthesis; D-alanine biosynthesis; D-alanine from L-alanine: step 1/1.</text>
</comment>
<comment type="similarity">
    <text evidence="5">Belongs to the alanine racemase family.</text>
</comment>
<dbReference type="PROSITE" id="PS00395">
    <property type="entry name" value="ALANINE_RACEMASE"/>
    <property type="match status" value="1"/>
</dbReference>
<keyword evidence="2 5" id="KW-0663">Pyridoxal phosphate</keyword>
<dbReference type="InterPro" id="IPR027417">
    <property type="entry name" value="P-loop_NTPase"/>
</dbReference>
<dbReference type="InterPro" id="IPR009006">
    <property type="entry name" value="Ala_racemase/Decarboxylase_C"/>
</dbReference>
<dbReference type="SUPFAM" id="SSF52540">
    <property type="entry name" value="P-loop containing nucleoside triphosphate hydrolases"/>
    <property type="match status" value="1"/>
</dbReference>
<evidence type="ECO:0000313" key="8">
    <source>
        <dbReference type="Proteomes" id="UP000815698"/>
    </source>
</evidence>
<comment type="function">
    <text evidence="5">Catalyzes the interconversion of L-alanine and D-alanine. May also act on other amino acids.</text>
</comment>
<evidence type="ECO:0000256" key="2">
    <source>
        <dbReference type="ARBA" id="ARBA00022898"/>
    </source>
</evidence>
<gene>
    <name evidence="7" type="ORF">COP05_07930</name>
</gene>
<dbReference type="Gene3D" id="3.20.20.10">
    <property type="entry name" value="Alanine racemase"/>
    <property type="match status" value="1"/>
</dbReference>
<dbReference type="HAMAP" id="MF_01201">
    <property type="entry name" value="Ala_racemase"/>
    <property type="match status" value="1"/>
</dbReference>
<dbReference type="Pfam" id="PF01168">
    <property type="entry name" value="Ala_racemase_N"/>
    <property type="match status" value="1"/>
</dbReference>
<dbReference type="EMBL" id="CP023482">
    <property type="protein sequence ID" value="ATH97018.1"/>
    <property type="molecule type" value="Genomic_DNA"/>
</dbReference>
<dbReference type="NCBIfam" id="TIGR00150">
    <property type="entry name" value="T6A_YjeE"/>
    <property type="match status" value="1"/>
</dbReference>
<feature type="binding site" evidence="5">
    <location>
        <position position="146"/>
    </location>
    <ligand>
        <name>substrate</name>
    </ligand>
</feature>
<organism evidence="7 8">
    <name type="scientific">Dermabacter jinjuensis</name>
    <dbReference type="NCBI Taxonomy" id="1667168"/>
    <lineage>
        <taxon>Bacteria</taxon>
        <taxon>Bacillati</taxon>
        <taxon>Actinomycetota</taxon>
        <taxon>Actinomycetes</taxon>
        <taxon>Micrococcales</taxon>
        <taxon>Dermabacteraceae</taxon>
        <taxon>Dermabacter</taxon>
    </lineage>
</organism>
<evidence type="ECO:0000256" key="1">
    <source>
        <dbReference type="ARBA" id="ARBA00001933"/>
    </source>
</evidence>
<feature type="active site" description="Proton acceptor; specific for D-alanine" evidence="5">
    <location>
        <position position="45"/>
    </location>
</feature>
<reference evidence="7 8" key="1">
    <citation type="journal article" date="2016" name="Int. J. Syst. Evol. Microbiol.">
        <title>Dermabacter jinjuensis sp. nov., a novel species of the genus Dermabacter isolated from a clinical specimen.</title>
        <authorList>
            <person name="Park Y.K."/>
            <person name="Lee K.M."/>
            <person name="Lee W.K."/>
            <person name="Cho M.J."/>
            <person name="Lee H.S."/>
            <person name="Cho Y.G."/>
            <person name="Lee Y.C."/>
            <person name="Lee W.K."/>
            <person name="Seong W.K."/>
            <person name="Hwang K.J."/>
        </authorList>
    </citation>
    <scope>NUCLEOTIDE SEQUENCE [LARGE SCALE GENOMIC DNA]</scope>
    <source>
        <strain evidence="7 8">32T</strain>
    </source>
</reference>
<evidence type="ECO:0000256" key="5">
    <source>
        <dbReference type="HAMAP-Rule" id="MF_01201"/>
    </source>
</evidence>
<feature type="active site" description="Proton acceptor; specific for L-alanine" evidence="5">
    <location>
        <position position="272"/>
    </location>
</feature>
<dbReference type="InterPro" id="IPR029066">
    <property type="entry name" value="PLP-binding_barrel"/>
</dbReference>
<comment type="cofactor">
    <cofactor evidence="1 5">
        <name>pyridoxal 5'-phosphate</name>
        <dbReference type="ChEBI" id="CHEBI:597326"/>
    </cofactor>
</comment>
<dbReference type="Gene3D" id="2.40.37.10">
    <property type="entry name" value="Lyase, Ornithine Decarboxylase, Chain A, domain 1"/>
    <property type="match status" value="1"/>
</dbReference>